<keyword evidence="2" id="KW-0732">Signal</keyword>
<dbReference type="OrthoDB" id="2136626at2"/>
<dbReference type="Proteomes" id="UP000033489">
    <property type="component" value="Unassembled WGS sequence"/>
</dbReference>
<feature type="region of interest" description="Disordered" evidence="1">
    <location>
        <begin position="27"/>
        <end position="48"/>
    </location>
</feature>
<dbReference type="PROSITE" id="PS51257">
    <property type="entry name" value="PROKAR_LIPOPROTEIN"/>
    <property type="match status" value="1"/>
</dbReference>
<feature type="chain" id="PRO_5039385358" evidence="2">
    <location>
        <begin position="23"/>
        <end position="175"/>
    </location>
</feature>
<dbReference type="RefSeq" id="WP_045613991.1">
    <property type="nucleotide sequence ID" value="NZ_JYGT01000007.1"/>
</dbReference>
<sequence length="175" mass="19282">MHKTRKIITLGLSCLSILTLFACSSGAKKENNTSKDDKVETSTSKKETEKKDKFAIGDKITFDNVAEYTITNVEWTDERNQFDKSNPDKVLKVTYNVTNLSEKNLPIGLDMTLYVGGKKMESYPNTNTMDAISAGRSIEGAVSHFGVTGEGDLELEIKPALDFKSKAAIVAFTLE</sequence>
<protein>
    <submittedName>
        <fullName evidence="3">Telomeric repeat-binding factor 2</fullName>
    </submittedName>
</protein>
<dbReference type="AlphaFoldDB" id="A0A0F2E2R3"/>
<evidence type="ECO:0000256" key="2">
    <source>
        <dbReference type="SAM" id="SignalP"/>
    </source>
</evidence>
<accession>A0A0F2E2R3</accession>
<gene>
    <name evidence="3" type="ORF">TZ94_00599</name>
</gene>
<evidence type="ECO:0000313" key="3">
    <source>
        <dbReference type="EMBL" id="KJQ76101.1"/>
    </source>
</evidence>
<organism evidence="3 4">
    <name type="scientific">Streptococcus infantis</name>
    <dbReference type="NCBI Taxonomy" id="68892"/>
    <lineage>
        <taxon>Bacteria</taxon>
        <taxon>Bacillati</taxon>
        <taxon>Bacillota</taxon>
        <taxon>Bacilli</taxon>
        <taxon>Lactobacillales</taxon>
        <taxon>Streptococcaceae</taxon>
        <taxon>Streptococcus</taxon>
    </lineage>
</organism>
<evidence type="ECO:0000256" key="1">
    <source>
        <dbReference type="SAM" id="MobiDB-lite"/>
    </source>
</evidence>
<dbReference type="PATRIC" id="fig|28037.216.peg.576"/>
<dbReference type="EMBL" id="JYGT01000007">
    <property type="protein sequence ID" value="KJQ76101.1"/>
    <property type="molecule type" value="Genomic_DNA"/>
</dbReference>
<evidence type="ECO:0000313" key="4">
    <source>
        <dbReference type="Proteomes" id="UP000033489"/>
    </source>
</evidence>
<reference evidence="3 4" key="1">
    <citation type="submission" date="2015-02" db="EMBL/GenBank/DDBJ databases">
        <title>Evolution of amylase-binding proteins of oral streptococcal species.</title>
        <authorList>
            <person name="Haase E.M."/>
        </authorList>
    </citation>
    <scope>NUCLEOTIDE SEQUENCE [LARGE SCALE GENOMIC DNA]</scope>
    <source>
        <strain evidence="3 4">UC921A</strain>
    </source>
</reference>
<feature type="signal peptide" evidence="2">
    <location>
        <begin position="1"/>
        <end position="22"/>
    </location>
</feature>
<name>A0A0F2E2R3_9STRE</name>
<proteinExistence type="predicted"/>
<comment type="caution">
    <text evidence="3">The sequence shown here is derived from an EMBL/GenBank/DDBJ whole genome shotgun (WGS) entry which is preliminary data.</text>
</comment>